<evidence type="ECO:0000259" key="1">
    <source>
        <dbReference type="PROSITE" id="PS50234"/>
    </source>
</evidence>
<dbReference type="PANTHER" id="PTHR10579">
    <property type="entry name" value="CALCIUM-ACTIVATED CHLORIDE CHANNEL REGULATOR"/>
    <property type="match status" value="1"/>
</dbReference>
<reference evidence="2 3" key="1">
    <citation type="journal article" date="2020" name="Microb. Ecol.">
        <title>Ecogenomics of the Marine Benthic Filamentous Cyanobacterium Adonisia.</title>
        <authorList>
            <person name="Walter J.M."/>
            <person name="Coutinho F.H."/>
            <person name="Leomil L."/>
            <person name="Hargreaves P.I."/>
            <person name="Campeao M.E."/>
            <person name="Vieira V.V."/>
            <person name="Silva B.S."/>
            <person name="Fistarol G.O."/>
            <person name="Salomon P.S."/>
            <person name="Sawabe T."/>
            <person name="Mino S."/>
            <person name="Hosokawa M."/>
            <person name="Miyashita H."/>
            <person name="Maruyama F."/>
            <person name="van Verk M.C."/>
            <person name="Dutilh B.E."/>
            <person name="Thompson C.C."/>
            <person name="Thompson F.L."/>
        </authorList>
    </citation>
    <scope>NUCLEOTIDE SEQUENCE [LARGE SCALE GENOMIC DNA]</scope>
    <source>
        <strain evidence="2 3">CCMR0082</strain>
    </source>
</reference>
<dbReference type="PROSITE" id="PS51257">
    <property type="entry name" value="PROKAR_LIPOPROTEIN"/>
    <property type="match status" value="1"/>
</dbReference>
<dbReference type="PROSITE" id="PS50234">
    <property type="entry name" value="VWFA"/>
    <property type="match status" value="1"/>
</dbReference>
<feature type="domain" description="VWFA" evidence="1">
    <location>
        <begin position="409"/>
        <end position="578"/>
    </location>
</feature>
<dbReference type="CDD" id="cd00198">
    <property type="entry name" value="vWFA"/>
    <property type="match status" value="1"/>
</dbReference>
<proteinExistence type="predicted"/>
<dbReference type="RefSeq" id="WP_163661074.1">
    <property type="nucleotide sequence ID" value="NZ_QZCE01000001.1"/>
</dbReference>
<evidence type="ECO:0000313" key="3">
    <source>
        <dbReference type="Proteomes" id="UP000473574"/>
    </source>
</evidence>
<accession>A0A6M0S3L5</accession>
<dbReference type="EMBL" id="QZCE01000001">
    <property type="protein sequence ID" value="NEZ62551.1"/>
    <property type="molecule type" value="Genomic_DNA"/>
</dbReference>
<dbReference type="InterPro" id="IPR036465">
    <property type="entry name" value="vWFA_dom_sf"/>
</dbReference>
<dbReference type="Pfam" id="PF13531">
    <property type="entry name" value="SBP_bac_11"/>
    <property type="match status" value="1"/>
</dbReference>
<comment type="caution">
    <text evidence="2">The sequence shown here is derived from an EMBL/GenBank/DDBJ whole genome shotgun (WGS) entry which is preliminary data.</text>
</comment>
<dbReference type="InterPro" id="IPR051266">
    <property type="entry name" value="CLCR"/>
</dbReference>
<dbReference type="SMART" id="SM00327">
    <property type="entry name" value="VWA"/>
    <property type="match status" value="1"/>
</dbReference>
<name>A0A6M0S3L5_9CYAN</name>
<dbReference type="Gene3D" id="3.40.50.410">
    <property type="entry name" value="von Willebrand factor, type A domain"/>
    <property type="match status" value="1"/>
</dbReference>
<evidence type="ECO:0000313" key="2">
    <source>
        <dbReference type="EMBL" id="NEZ62551.1"/>
    </source>
</evidence>
<dbReference type="Proteomes" id="UP000473574">
    <property type="component" value="Unassembled WGS sequence"/>
</dbReference>
<dbReference type="SUPFAM" id="SSF53850">
    <property type="entry name" value="Periplasmic binding protein-like II"/>
    <property type="match status" value="1"/>
</dbReference>
<dbReference type="InterPro" id="IPR002035">
    <property type="entry name" value="VWF_A"/>
</dbReference>
<gene>
    <name evidence="2" type="ORF">D0962_07100</name>
</gene>
<dbReference type="Pfam" id="PF00092">
    <property type="entry name" value="VWA"/>
    <property type="match status" value="1"/>
</dbReference>
<dbReference type="SUPFAM" id="SSF53300">
    <property type="entry name" value="vWA-like"/>
    <property type="match status" value="1"/>
</dbReference>
<dbReference type="PANTHER" id="PTHR10579:SF43">
    <property type="entry name" value="ZINC FINGER (C3HC4-TYPE RING FINGER) FAMILY PROTEIN"/>
    <property type="match status" value="1"/>
</dbReference>
<organism evidence="2 3">
    <name type="scientific">Adonisia turfae CCMR0082</name>
    <dbReference type="NCBI Taxonomy" id="2304604"/>
    <lineage>
        <taxon>Bacteria</taxon>
        <taxon>Bacillati</taxon>
        <taxon>Cyanobacteriota</taxon>
        <taxon>Adonisia</taxon>
        <taxon>Adonisia turfae</taxon>
    </lineage>
</organism>
<dbReference type="AlphaFoldDB" id="A0A6M0S3L5"/>
<sequence>MLKKLFPNRTHRQLISLVLGLMFTLSLGGIGGCQSPVTSLETAQATLTKQVLPKINVASNLVSDEVASRYTVDQIAEPLPDIENFPLYGAQPRADQLYLEIYSSSEKANIDRQNERWLVEVADAFNQRQEKSSSGKVIQVGIRQIASGTAARLIGAGAAQPTGYSPSNDLWVSMIQSQGIQVTPVAERLVANTAGWVVPSDVYQQLEGSGEVTFDSLLNAIAAGQISVAYPNPYKSSTALNLLYTLYWRAAGHQKDGGALTKAELQTPQVTSVFDQFQSQVLITTPTTLELQELFLRDQTKLQAFPLEYQNYQALKQVAGFESTEFIPFGIPHNNPLVGFDWNTPETAAALQKFAAFAQSPDMIKLANNQGFVDTDYLKAAHPPIPNGETLLAAQSTWKSNKDSGRTVYLEMVIDTSGSMEGEPLQAVQAGLRIASQQINQGNQVGLVTFADQPVRRLELTPFDELQQKKLLAAIDQLQADGGTAMYDGVMVALADLMEKRANDPNGRFYLLLLSDGDVNEGHLLRDVQDIMAYSEVRFYPIAYGNVNEAELQAIASLRESTVKQGNPDNVQTLFKDLFQVNL</sequence>
<protein>
    <submittedName>
        <fullName evidence="2">VWA domain-containing protein</fullName>
    </submittedName>
</protein>